<evidence type="ECO:0000259" key="2">
    <source>
        <dbReference type="PROSITE" id="PS51465"/>
    </source>
</evidence>
<accession>A0ABU9T4Q3</accession>
<dbReference type="PANTHER" id="PTHR21131:SF0">
    <property type="entry name" value="GEO10195P1-RELATED"/>
    <property type="match status" value="1"/>
</dbReference>
<dbReference type="PANTHER" id="PTHR21131">
    <property type="entry name" value="SERINE-TYPE ENDOPEPTIDASE INHIBITOR"/>
    <property type="match status" value="1"/>
</dbReference>
<organism evidence="3 4">
    <name type="scientific">Ahrensia kielensis</name>
    <dbReference type="NCBI Taxonomy" id="76980"/>
    <lineage>
        <taxon>Bacteria</taxon>
        <taxon>Pseudomonadati</taxon>
        <taxon>Pseudomonadota</taxon>
        <taxon>Alphaproteobacteria</taxon>
        <taxon>Hyphomicrobiales</taxon>
        <taxon>Ahrensiaceae</taxon>
        <taxon>Ahrensia</taxon>
    </lineage>
</organism>
<evidence type="ECO:0000313" key="4">
    <source>
        <dbReference type="Proteomes" id="UP001477870"/>
    </source>
</evidence>
<dbReference type="InterPro" id="IPR036058">
    <property type="entry name" value="Kazal_dom_sf"/>
</dbReference>
<keyword evidence="4" id="KW-1185">Reference proteome</keyword>
<sequence>MPILWSNLIPRAATLLGAAVILTSCTVVVEEGAERPRPPRPDRPQICTKEYSPVCARDGKEQRTFANACMARAKGFRPVSQGKCRPQQNGPSKVCTREFAPVCAQRKGSVRSFSNACTARSAGYRILRPGECR</sequence>
<dbReference type="Pfam" id="PF07648">
    <property type="entry name" value="Kazal_2"/>
    <property type="match status" value="1"/>
</dbReference>
<dbReference type="SUPFAM" id="SSF100895">
    <property type="entry name" value="Kazal-type serine protease inhibitors"/>
    <property type="match status" value="1"/>
</dbReference>
<evidence type="ECO:0000313" key="3">
    <source>
        <dbReference type="EMBL" id="MEM5500810.1"/>
    </source>
</evidence>
<feature type="domain" description="Kazal-like" evidence="2">
    <location>
        <begin position="35"/>
        <end position="86"/>
    </location>
</feature>
<dbReference type="GO" id="GO:0004867">
    <property type="term" value="F:serine-type endopeptidase inhibitor activity"/>
    <property type="evidence" value="ECO:0007669"/>
    <property type="project" value="UniProtKB-KW"/>
</dbReference>
<dbReference type="InterPro" id="IPR002350">
    <property type="entry name" value="Kazal_dom"/>
</dbReference>
<evidence type="ECO:0000256" key="1">
    <source>
        <dbReference type="SAM" id="SignalP"/>
    </source>
</evidence>
<gene>
    <name evidence="3" type="ORF">WNY59_04325</name>
</gene>
<feature type="chain" id="PRO_5046042178" evidence="1">
    <location>
        <begin position="30"/>
        <end position="133"/>
    </location>
</feature>
<dbReference type="InterPro" id="IPR053265">
    <property type="entry name" value="Serpin"/>
</dbReference>
<feature type="signal peptide" evidence="1">
    <location>
        <begin position="1"/>
        <end position="29"/>
    </location>
</feature>
<dbReference type="Proteomes" id="UP001477870">
    <property type="component" value="Unassembled WGS sequence"/>
</dbReference>
<proteinExistence type="predicted"/>
<protein>
    <submittedName>
        <fullName evidence="3">Kazal-type serine protease inhibitor</fullName>
    </submittedName>
</protein>
<dbReference type="CDD" id="cd00104">
    <property type="entry name" value="KAZAL_FS"/>
    <property type="match status" value="1"/>
</dbReference>
<dbReference type="EMBL" id="JBBMQO010000002">
    <property type="protein sequence ID" value="MEM5500810.1"/>
    <property type="molecule type" value="Genomic_DNA"/>
</dbReference>
<name>A0ABU9T4Q3_9HYPH</name>
<comment type="caution">
    <text evidence="3">The sequence shown here is derived from an EMBL/GenBank/DDBJ whole genome shotgun (WGS) entry which is preliminary data.</text>
</comment>
<keyword evidence="3" id="KW-0722">Serine protease inhibitor</keyword>
<keyword evidence="3" id="KW-0646">Protease inhibitor</keyword>
<dbReference type="Gene3D" id="3.30.60.30">
    <property type="match status" value="2"/>
</dbReference>
<reference evidence="3 4" key="1">
    <citation type="submission" date="2024-03" db="EMBL/GenBank/DDBJ databases">
        <title>Community enrichment and isolation of bacterial strains for fucoidan degradation.</title>
        <authorList>
            <person name="Sichert A."/>
        </authorList>
    </citation>
    <scope>NUCLEOTIDE SEQUENCE [LARGE SCALE GENOMIC DNA]</scope>
    <source>
        <strain evidence="3 4">AS62</strain>
    </source>
</reference>
<dbReference type="PROSITE" id="PS51465">
    <property type="entry name" value="KAZAL_2"/>
    <property type="match status" value="1"/>
</dbReference>
<dbReference type="RefSeq" id="WP_018687770.1">
    <property type="nucleotide sequence ID" value="NZ_JBBMQO010000002.1"/>
</dbReference>
<keyword evidence="1" id="KW-0732">Signal</keyword>